<comment type="caution">
    <text evidence="6">The sequence shown here is derived from an EMBL/GenBank/DDBJ whole genome shotgun (WGS) entry which is preliminary data.</text>
</comment>
<dbReference type="PROSITE" id="PS00108">
    <property type="entry name" value="PROTEIN_KINASE_ST"/>
    <property type="match status" value="1"/>
</dbReference>
<evidence type="ECO:0000313" key="7">
    <source>
        <dbReference type="Proteomes" id="UP001472677"/>
    </source>
</evidence>
<dbReference type="Proteomes" id="UP001472677">
    <property type="component" value="Unassembled WGS sequence"/>
</dbReference>
<dbReference type="PANTHER" id="PTHR47989:SF43">
    <property type="entry name" value="CALCIUM_CALMODULIN-REGULATED RECEPTOR-LIKE KINASE 2"/>
    <property type="match status" value="1"/>
</dbReference>
<keyword evidence="1" id="KW-0808">Transferase</keyword>
<dbReference type="SMART" id="SM00220">
    <property type="entry name" value="S_TKc"/>
    <property type="match status" value="1"/>
</dbReference>
<reference evidence="6 7" key="1">
    <citation type="journal article" date="2024" name="G3 (Bethesda)">
        <title>Genome assembly of Hibiscus sabdariffa L. provides insights into metabolisms of medicinal natural products.</title>
        <authorList>
            <person name="Kim T."/>
        </authorList>
    </citation>
    <scope>NUCLEOTIDE SEQUENCE [LARGE SCALE GENOMIC DNA]</scope>
    <source>
        <strain evidence="6">TK-2024</strain>
        <tissue evidence="6">Old leaves</tissue>
    </source>
</reference>
<dbReference type="SUPFAM" id="SSF56112">
    <property type="entry name" value="Protein kinase-like (PK-like)"/>
    <property type="match status" value="1"/>
</dbReference>
<dbReference type="PROSITE" id="PS50011">
    <property type="entry name" value="PROTEIN_KINASE_DOM"/>
    <property type="match status" value="1"/>
</dbReference>
<organism evidence="6 7">
    <name type="scientific">Hibiscus sabdariffa</name>
    <name type="common">roselle</name>
    <dbReference type="NCBI Taxonomy" id="183260"/>
    <lineage>
        <taxon>Eukaryota</taxon>
        <taxon>Viridiplantae</taxon>
        <taxon>Streptophyta</taxon>
        <taxon>Embryophyta</taxon>
        <taxon>Tracheophyta</taxon>
        <taxon>Spermatophyta</taxon>
        <taxon>Magnoliopsida</taxon>
        <taxon>eudicotyledons</taxon>
        <taxon>Gunneridae</taxon>
        <taxon>Pentapetalae</taxon>
        <taxon>rosids</taxon>
        <taxon>malvids</taxon>
        <taxon>Malvales</taxon>
        <taxon>Malvaceae</taxon>
        <taxon>Malvoideae</taxon>
        <taxon>Hibiscus</taxon>
    </lineage>
</organism>
<feature type="region of interest" description="Disordered" evidence="4">
    <location>
        <begin position="104"/>
        <end position="125"/>
    </location>
</feature>
<keyword evidence="1" id="KW-0723">Serine/threonine-protein kinase</keyword>
<dbReference type="InterPro" id="IPR011009">
    <property type="entry name" value="Kinase-like_dom_sf"/>
</dbReference>
<keyword evidence="2" id="KW-0547">Nucleotide-binding</keyword>
<dbReference type="PANTHER" id="PTHR47989">
    <property type="entry name" value="OS01G0750732 PROTEIN"/>
    <property type="match status" value="1"/>
</dbReference>
<evidence type="ECO:0000259" key="5">
    <source>
        <dbReference type="PROSITE" id="PS50011"/>
    </source>
</evidence>
<dbReference type="Gene3D" id="1.10.510.10">
    <property type="entry name" value="Transferase(Phosphotransferase) domain 1"/>
    <property type="match status" value="1"/>
</dbReference>
<feature type="compositionally biased region" description="Polar residues" evidence="4">
    <location>
        <begin position="104"/>
        <end position="113"/>
    </location>
</feature>
<keyword evidence="7" id="KW-1185">Reference proteome</keyword>
<evidence type="ECO:0000313" key="6">
    <source>
        <dbReference type="EMBL" id="KAK8557720.1"/>
    </source>
</evidence>
<dbReference type="InterPro" id="IPR000719">
    <property type="entry name" value="Prot_kinase_dom"/>
</dbReference>
<name>A0ABR2EC86_9ROSI</name>
<keyword evidence="1" id="KW-0418">Kinase</keyword>
<dbReference type="CDD" id="cd14066">
    <property type="entry name" value="STKc_IRAK"/>
    <property type="match status" value="1"/>
</dbReference>
<keyword evidence="3" id="KW-0067">ATP-binding</keyword>
<proteinExistence type="predicted"/>
<feature type="domain" description="Protein kinase" evidence="5">
    <location>
        <begin position="139"/>
        <end position="400"/>
    </location>
</feature>
<evidence type="ECO:0000256" key="3">
    <source>
        <dbReference type="ARBA" id="ARBA00022840"/>
    </source>
</evidence>
<dbReference type="Gene3D" id="3.30.200.20">
    <property type="entry name" value="Phosphorylase Kinase, domain 1"/>
    <property type="match status" value="1"/>
</dbReference>
<gene>
    <name evidence="6" type="ORF">V6N12_009946</name>
</gene>
<dbReference type="InterPro" id="IPR001245">
    <property type="entry name" value="Ser-Thr/Tyr_kinase_cat_dom"/>
</dbReference>
<dbReference type="Pfam" id="PF07714">
    <property type="entry name" value="PK_Tyr_Ser-Thr"/>
    <property type="match status" value="1"/>
</dbReference>
<evidence type="ECO:0000256" key="1">
    <source>
        <dbReference type="ARBA" id="ARBA00022527"/>
    </source>
</evidence>
<sequence length="444" mass="49904">MLLAVRDFCQLRVFTNQIIETQCKELPCFASSLTDHLPLSDPAEFVHCKMFSSPGWYRKYAKLRRSNERLVTVLPIRTNGFGTSTDFSASLSNSVAVGVPEYLQKSSPNSWWSPRSKDRSASASGLPKYSYKDVQKATQNFTTILGEGSFGPVYKATMPTGGIVAVKVLASDSHQGEKEFHTEVCLLGRLHHRNLVNLVGYCVDKGKYMLIYEFMSNGSLATLLYGEGERCLTWEERLQIALDISHGIEYLHEGAVPPVIHRDLKSANILLDQSMRAKVADFGLSKEEVFDGRNSGIKGTYGYIDPEYISTNKFTMKSDVYSFGVIIFELITAIHPHQNLMEYVNLAAMSPDGVDEILDQQLAGECNMEEVRQLAKIAHKCLHKSPRKRPLMGEVTQAILKIKQRRLGKEDTMSMAETDFSRIMSRIQEQHVELTKLASLNEIN</sequence>
<evidence type="ECO:0000256" key="2">
    <source>
        <dbReference type="ARBA" id="ARBA00022741"/>
    </source>
</evidence>
<dbReference type="EMBL" id="JBBPBM010000016">
    <property type="protein sequence ID" value="KAK8557720.1"/>
    <property type="molecule type" value="Genomic_DNA"/>
</dbReference>
<protein>
    <recommendedName>
        <fullName evidence="5">Protein kinase domain-containing protein</fullName>
    </recommendedName>
</protein>
<dbReference type="InterPro" id="IPR008271">
    <property type="entry name" value="Ser/Thr_kinase_AS"/>
</dbReference>
<accession>A0ABR2EC86</accession>
<evidence type="ECO:0000256" key="4">
    <source>
        <dbReference type="SAM" id="MobiDB-lite"/>
    </source>
</evidence>